<sequence length="200" mass="23753">MKSLPEDIFHSYWNYLFNEVVHYLPIMVVVLIIVGLVLSMVHFRDSKPCVHVLGVLLFLTPFALIVPICFFREQLGDRNFQRKLLVEVITRKPAVKGKEWKTITYNMNQYLFVNNLWNTPYYFYRDEDCHRYFLSLIEGHTFKKQDKSSINSVKDVQRTEFFTFSPGPNYQVCLSKAAEIEQRSQNYYWRQQYPGIGALL</sequence>
<organism evidence="2 3">
    <name type="scientific">Saccharomyces mikatae IFO 1815</name>
    <dbReference type="NCBI Taxonomy" id="226126"/>
    <lineage>
        <taxon>Eukaryota</taxon>
        <taxon>Fungi</taxon>
        <taxon>Dikarya</taxon>
        <taxon>Ascomycota</taxon>
        <taxon>Saccharomycotina</taxon>
        <taxon>Saccharomycetes</taxon>
        <taxon>Saccharomycetales</taxon>
        <taxon>Saccharomycetaceae</taxon>
        <taxon>Saccharomyces</taxon>
    </lineage>
</organism>
<dbReference type="GeneID" id="80916339"/>
<proteinExistence type="predicted"/>
<feature type="transmembrane region" description="Helical" evidence="1">
    <location>
        <begin position="50"/>
        <end position="68"/>
    </location>
</feature>
<dbReference type="EMBL" id="OX365757">
    <property type="protein sequence ID" value="CAI4037126.1"/>
    <property type="molecule type" value="Genomic_DNA"/>
</dbReference>
<dbReference type="RefSeq" id="XP_056080243.1">
    <property type="nucleotide sequence ID" value="XM_056226715.1"/>
</dbReference>
<evidence type="ECO:0000313" key="2">
    <source>
        <dbReference type="EMBL" id="CAI4037126.1"/>
    </source>
</evidence>
<keyword evidence="1" id="KW-1133">Transmembrane helix</keyword>
<keyword evidence="1" id="KW-0812">Transmembrane</keyword>
<reference evidence="2" key="1">
    <citation type="submission" date="2022-10" db="EMBL/GenBank/DDBJ databases">
        <authorList>
            <person name="Byrne P K."/>
        </authorList>
    </citation>
    <scope>NUCLEOTIDE SEQUENCE</scope>
    <source>
        <strain evidence="2">IFO1815</strain>
    </source>
</reference>
<evidence type="ECO:0000313" key="3">
    <source>
        <dbReference type="Proteomes" id="UP001161438"/>
    </source>
</evidence>
<feature type="transmembrane region" description="Helical" evidence="1">
    <location>
        <begin position="20"/>
        <end position="38"/>
    </location>
</feature>
<accession>A0AA35NFZ3</accession>
<name>A0AA35NFZ3_SACMI</name>
<protein>
    <submittedName>
        <fullName evidence="2">SMKI01G0845 protein</fullName>
    </submittedName>
</protein>
<dbReference type="AlphaFoldDB" id="A0AA35NFZ3"/>
<keyword evidence="3" id="KW-1185">Reference proteome</keyword>
<gene>
    <name evidence="2" type="primary">SMKI01G0845</name>
    <name evidence="2" type="ORF">SMKI_01G0845</name>
</gene>
<dbReference type="Proteomes" id="UP001161438">
    <property type="component" value="Chromosome 1"/>
</dbReference>
<dbReference type="Pfam" id="PF00674">
    <property type="entry name" value="DUP"/>
    <property type="match status" value="1"/>
</dbReference>
<evidence type="ECO:0000256" key="1">
    <source>
        <dbReference type="SAM" id="Phobius"/>
    </source>
</evidence>
<keyword evidence="1" id="KW-0472">Membrane</keyword>
<dbReference type="InterPro" id="IPR001142">
    <property type="entry name" value="DUP/COS"/>
</dbReference>